<keyword evidence="3" id="KW-0808">Transferase</keyword>
<dbReference type="EMBL" id="CP031733">
    <property type="protein sequence ID" value="AXQ79163.1"/>
    <property type="molecule type" value="Genomic_DNA"/>
</dbReference>
<dbReference type="KEGG" id="schj:DDV21_008740"/>
<evidence type="ECO:0000313" key="1">
    <source>
        <dbReference type="EMBL" id="AXQ79163.1"/>
    </source>
</evidence>
<gene>
    <name evidence="1" type="ORF">DDV21_008740</name>
    <name evidence="2" type="ORF">DDV22_05885</name>
    <name evidence="3" type="ORF">DDV23_05025</name>
</gene>
<dbReference type="NCBIfam" id="NF005581">
    <property type="entry name" value="PRK07276.1"/>
    <property type="match status" value="1"/>
</dbReference>
<keyword evidence="6" id="KW-1185">Reference proteome</keyword>
<dbReference type="InterPro" id="IPR050238">
    <property type="entry name" value="DNA_Rep/Repair_Clamp_Loader"/>
</dbReference>
<accession>A0A372KM69</accession>
<evidence type="ECO:0000313" key="3">
    <source>
        <dbReference type="EMBL" id="RFU53390.1"/>
    </source>
</evidence>
<dbReference type="EC" id="2.7.7.7" evidence="3"/>
<name>A0A372KM69_9STRE</name>
<reference evidence="2 6" key="1">
    <citation type="submission" date="2018-08" db="EMBL/GenBank/DDBJ databases">
        <title>Draft genome of Streptococcus sp .nov. Z2.</title>
        <authorList>
            <person name="Tian Z."/>
        </authorList>
    </citation>
    <scope>NUCLEOTIDE SEQUENCE [LARGE SCALE GENOMIC DNA]</scope>
    <source>
        <strain evidence="2 6">Z2</strain>
    </source>
</reference>
<accession>A0A346NDR8</accession>
<dbReference type="EMBL" id="QVQZ01000008">
    <property type="protein sequence ID" value="RFU53390.1"/>
    <property type="molecule type" value="Genomic_DNA"/>
</dbReference>
<dbReference type="RefSeq" id="WP_116878015.1">
    <property type="nucleotide sequence ID" value="NZ_CP031733.1"/>
</dbReference>
<reference evidence="4" key="3">
    <citation type="submission" date="2018-08" db="EMBL/GenBank/DDBJ databases">
        <title>Streptococcus chenjunshii sp. nov., isolated from stools sample of the Tibetan antelope in the Qinghai-Tibet plateau, China.</title>
        <authorList>
            <person name="Tian Z."/>
        </authorList>
    </citation>
    <scope>NUCLEOTIDE SEQUENCE [LARGE SCALE GENOMIC DNA]</scope>
    <source>
        <strain evidence="4">Z15</strain>
    </source>
</reference>
<organism evidence="3 5">
    <name type="scientific">Streptococcus chenjunshii</name>
    <dbReference type="NCBI Taxonomy" id="2173853"/>
    <lineage>
        <taxon>Bacteria</taxon>
        <taxon>Bacillati</taxon>
        <taxon>Bacillota</taxon>
        <taxon>Bacilli</taxon>
        <taxon>Lactobacillales</taxon>
        <taxon>Streptococcaceae</taxon>
        <taxon>Streptococcus</taxon>
    </lineage>
</organism>
<dbReference type="PANTHER" id="PTHR11669">
    <property type="entry name" value="REPLICATION FACTOR C / DNA POLYMERASE III GAMMA-TAU SUBUNIT"/>
    <property type="match status" value="1"/>
</dbReference>
<dbReference type="Gene3D" id="3.40.50.300">
    <property type="entry name" value="P-loop containing nucleotide triphosphate hydrolases"/>
    <property type="match status" value="1"/>
</dbReference>
<evidence type="ECO:0000313" key="6">
    <source>
        <dbReference type="Proteomes" id="UP000264056"/>
    </source>
</evidence>
<evidence type="ECO:0000313" key="4">
    <source>
        <dbReference type="Proteomes" id="UP000246115"/>
    </source>
</evidence>
<dbReference type="EMBL" id="QVQY01000012">
    <property type="protein sequence ID" value="RFU50996.1"/>
    <property type="molecule type" value="Genomic_DNA"/>
</dbReference>
<evidence type="ECO:0000313" key="5">
    <source>
        <dbReference type="Proteomes" id="UP000262901"/>
    </source>
</evidence>
<sequence length="291" mass="33295">MDLEQLQPKLFAEFKKILQADRLNHAYLFSGSFASFPMALFLAKSRFCENLQDSLPCGNCRSCRLIEAGDFADVSLIEPSGQVIKTDTVKELLRNFSQSGFEGKTQVFIIKECEKLHINAANSLLKVIEEPQSSAYMILLTADEDKVLPTIRSRTQIFHFPKNEAYLLEQSERAGLLKTQAKLFAQLAKDPQELDNLLSNKKNLELEQVCRRFISNLQEHPDLAYLEAARLVQYAADKSEQDIAFQLLTLLLAEEIKTKQNRRLLQLLFRARLMWQSNVSFQNALEYVVIS</sequence>
<dbReference type="GO" id="GO:0003887">
    <property type="term" value="F:DNA-directed DNA polymerase activity"/>
    <property type="evidence" value="ECO:0007669"/>
    <property type="project" value="UniProtKB-EC"/>
</dbReference>
<dbReference type="Proteomes" id="UP000246115">
    <property type="component" value="Chromosome"/>
</dbReference>
<proteinExistence type="predicted"/>
<dbReference type="GO" id="GO:0006261">
    <property type="term" value="P:DNA-templated DNA replication"/>
    <property type="evidence" value="ECO:0007669"/>
    <property type="project" value="TreeGrafter"/>
</dbReference>
<dbReference type="Proteomes" id="UP000262901">
    <property type="component" value="Unassembled WGS sequence"/>
</dbReference>
<protein>
    <submittedName>
        <fullName evidence="3">DNA polymerase III subunit delta</fullName>
        <ecNumber evidence="3">2.7.7.7</ecNumber>
    </submittedName>
</protein>
<dbReference type="Proteomes" id="UP000264056">
    <property type="component" value="Unassembled WGS sequence"/>
</dbReference>
<dbReference type="AlphaFoldDB" id="A0A372KM69"/>
<dbReference type="Pfam" id="PF13177">
    <property type="entry name" value="DNA_pol3_delta2"/>
    <property type="match status" value="1"/>
</dbReference>
<dbReference type="InterPro" id="IPR027417">
    <property type="entry name" value="P-loop_NTPase"/>
</dbReference>
<dbReference type="SUPFAM" id="SSF52540">
    <property type="entry name" value="P-loop containing nucleoside triphosphate hydrolases"/>
    <property type="match status" value="1"/>
</dbReference>
<dbReference type="PANTHER" id="PTHR11669:SF8">
    <property type="entry name" value="DNA POLYMERASE III SUBUNIT DELTA"/>
    <property type="match status" value="1"/>
</dbReference>
<dbReference type="OrthoDB" id="9810148at2"/>
<keyword evidence="3" id="KW-0548">Nucleotidyltransferase</keyword>
<evidence type="ECO:0000313" key="2">
    <source>
        <dbReference type="EMBL" id="RFU50996.1"/>
    </source>
</evidence>
<reference evidence="1" key="4">
    <citation type="journal article" date="2019" name="Int. J. Syst. Evol. Microbiol.">
        <title>Streptococcus chenjunshii sp. nov. isolated from feces of Tibetan antelopes.</title>
        <authorList>
            <person name="Tian Z."/>
            <person name="Lu S."/>
            <person name="Jin D."/>
            <person name="Yang J."/>
            <person name="Pu J."/>
            <person name="Lai X.H."/>
            <person name="Bai X.N."/>
            <person name="Wu X.M."/>
            <person name="Li J."/>
            <person name="Wang S."/>
            <person name="Xu J."/>
        </authorList>
    </citation>
    <scope>NUCLEOTIDE SEQUENCE</scope>
    <source>
        <strain evidence="1">Z15</strain>
    </source>
</reference>
<reference evidence="3 5" key="2">
    <citation type="submission" date="2018-08" db="EMBL/GenBank/DDBJ databases">
        <title>Draft genome of Streptococcus sp. nov. Z1.</title>
        <authorList>
            <person name="Tian Z."/>
        </authorList>
    </citation>
    <scope>NUCLEOTIDE SEQUENCE [LARGE SCALE GENOMIC DNA]</scope>
    <source>
        <strain evidence="3">Z1</strain>
        <strain evidence="5">Z1(2018)</strain>
    </source>
</reference>